<dbReference type="EMBL" id="BLXT01003746">
    <property type="protein sequence ID" value="GFO05021.1"/>
    <property type="molecule type" value="Genomic_DNA"/>
</dbReference>
<sequence length="71" mass="8442">MLPFDDLLKAASHWQLWNERHPKIFEDSRWEMRSRDMWEVDLTDSYLQGLGQSRGTESQRMSRCALQLTGV</sequence>
<name>A0AAV4A1C4_9GAST</name>
<dbReference type="AlphaFoldDB" id="A0AAV4A1C4"/>
<evidence type="ECO:0000313" key="2">
    <source>
        <dbReference type="Proteomes" id="UP000735302"/>
    </source>
</evidence>
<keyword evidence="2" id="KW-1185">Reference proteome</keyword>
<accession>A0AAV4A1C4</accession>
<evidence type="ECO:0000313" key="1">
    <source>
        <dbReference type="EMBL" id="GFO05021.1"/>
    </source>
</evidence>
<reference evidence="1 2" key="1">
    <citation type="journal article" date="2021" name="Elife">
        <title>Chloroplast acquisition without the gene transfer in kleptoplastic sea slugs, Plakobranchus ocellatus.</title>
        <authorList>
            <person name="Maeda T."/>
            <person name="Takahashi S."/>
            <person name="Yoshida T."/>
            <person name="Shimamura S."/>
            <person name="Takaki Y."/>
            <person name="Nagai Y."/>
            <person name="Toyoda A."/>
            <person name="Suzuki Y."/>
            <person name="Arimoto A."/>
            <person name="Ishii H."/>
            <person name="Satoh N."/>
            <person name="Nishiyama T."/>
            <person name="Hasebe M."/>
            <person name="Maruyama T."/>
            <person name="Minagawa J."/>
            <person name="Obokata J."/>
            <person name="Shigenobu S."/>
        </authorList>
    </citation>
    <scope>NUCLEOTIDE SEQUENCE [LARGE SCALE GENOMIC DNA]</scope>
</reference>
<dbReference type="Proteomes" id="UP000735302">
    <property type="component" value="Unassembled WGS sequence"/>
</dbReference>
<gene>
    <name evidence="1" type="ORF">PoB_003152600</name>
</gene>
<proteinExistence type="predicted"/>
<organism evidence="1 2">
    <name type="scientific">Plakobranchus ocellatus</name>
    <dbReference type="NCBI Taxonomy" id="259542"/>
    <lineage>
        <taxon>Eukaryota</taxon>
        <taxon>Metazoa</taxon>
        <taxon>Spiralia</taxon>
        <taxon>Lophotrochozoa</taxon>
        <taxon>Mollusca</taxon>
        <taxon>Gastropoda</taxon>
        <taxon>Heterobranchia</taxon>
        <taxon>Euthyneura</taxon>
        <taxon>Panpulmonata</taxon>
        <taxon>Sacoglossa</taxon>
        <taxon>Placobranchoidea</taxon>
        <taxon>Plakobranchidae</taxon>
        <taxon>Plakobranchus</taxon>
    </lineage>
</organism>
<protein>
    <submittedName>
        <fullName evidence="1">Uncharacterized protein</fullName>
    </submittedName>
</protein>
<comment type="caution">
    <text evidence="1">The sequence shown here is derived from an EMBL/GenBank/DDBJ whole genome shotgun (WGS) entry which is preliminary data.</text>
</comment>